<dbReference type="Gene3D" id="3.40.50.2000">
    <property type="entry name" value="Glycogen Phosphorylase B"/>
    <property type="match status" value="2"/>
</dbReference>
<dbReference type="GO" id="GO:0102704">
    <property type="term" value="F:GDP-Man:Man(2)GlcNAc(2)-PP-Dol alpha-1,6-mannosyltransferase activity"/>
    <property type="evidence" value="ECO:0007669"/>
    <property type="project" value="UniProtKB-UniRule"/>
</dbReference>
<dbReference type="UniPathway" id="UPA00378"/>
<keyword evidence="2 4" id="KW-0328">Glycosyltransferase</keyword>
<dbReference type="EC" id="2.4.1.132" evidence="4"/>
<comment type="pathway">
    <text evidence="4">Protein modification; protein glycosylation.</text>
</comment>
<evidence type="ECO:0000256" key="4">
    <source>
        <dbReference type="RuleBase" id="RU367136"/>
    </source>
</evidence>
<dbReference type="SUPFAM" id="SSF53756">
    <property type="entry name" value="UDP-Glycosyltransferase/glycogen phosphorylase"/>
    <property type="match status" value="1"/>
</dbReference>
<evidence type="ECO:0000256" key="2">
    <source>
        <dbReference type="ARBA" id="ARBA00022676"/>
    </source>
</evidence>
<dbReference type="OrthoDB" id="448893at2759"/>
<comment type="similarity">
    <text evidence="4">Belongs to the glycosyltransferase group 1 family.</text>
</comment>
<name>A0A5M8PER1_9LECA</name>
<dbReference type="EC" id="2.4.1.257" evidence="4"/>
<keyword evidence="4" id="KW-1133">Transmembrane helix</keyword>
<evidence type="ECO:0000256" key="1">
    <source>
        <dbReference type="ARBA" id="ARBA00003142"/>
    </source>
</evidence>
<feature type="domain" description="Glycosyl transferase family 1" evidence="5">
    <location>
        <begin position="151"/>
        <end position="335"/>
    </location>
</feature>
<feature type="transmembrane region" description="Helical" evidence="4">
    <location>
        <begin position="371"/>
        <end position="390"/>
    </location>
</feature>
<evidence type="ECO:0000256" key="3">
    <source>
        <dbReference type="ARBA" id="ARBA00022679"/>
    </source>
</evidence>
<dbReference type="Pfam" id="PF00534">
    <property type="entry name" value="Glycos_transf_1"/>
    <property type="match status" value="1"/>
</dbReference>
<comment type="subcellular location">
    <subcellularLocation>
        <location evidence="4">Endoplasmic reticulum membrane</location>
    </subcellularLocation>
</comment>
<sequence length="395" mass="43087">MTTRKNIVFFHPDLGIGGAERLVIDAAVGLQNRGHKVTVFTSHCDAAHCFDEARDGTLDVRVRGHTFFPPALFARFHILMAILRHYHLLVSVALTGEMARLRPEVFFVDQVAAGVPVLRVVYPCVDTGGGGEGGGGDEDKEEEGRGGVLWRGKKVVLSINRFERKKDVGLAVRAFAGLGGEGREGVRLVIAGGYDNRVQENVSYHNELVSLAESLSLKTATAKNVVTALSIPSDIDVLFLLSVPAKLKSMLLNAARLLVYTPSNEHFGIVPLEAMLAGVPVLAANSGGPLETIVDGETGWLRPADDVEQWTELMRRVLFHFTEEHLRHMGEVGRKRVKEEFSETKMARGLDEEIEALVKAPRVQVTELPDVLLGLGILGMVAVAVTGVLYKQFIQ</sequence>
<evidence type="ECO:0000259" key="5">
    <source>
        <dbReference type="Pfam" id="PF00534"/>
    </source>
</evidence>
<dbReference type="Proteomes" id="UP000324767">
    <property type="component" value="Unassembled WGS sequence"/>
</dbReference>
<protein>
    <recommendedName>
        <fullName evidence="4">Alpha-1,3/1,6-mannosyltransferase ALG2</fullName>
        <ecNumber evidence="4">2.4.1.132</ecNumber>
        <ecNumber evidence="4">2.4.1.257</ecNumber>
    </recommendedName>
    <alternativeName>
        <fullName evidence="4">GDP-Man:Man(1)GlcNAc(2)-PP-Dol alpha-1,3-mannosyltransferase</fullName>
    </alternativeName>
</protein>
<comment type="caution">
    <text evidence="6">The sequence shown here is derived from an EMBL/GenBank/DDBJ whole genome shotgun (WGS) entry which is preliminary data.</text>
</comment>
<dbReference type="PANTHER" id="PTHR45918:SF1">
    <property type="entry name" value="ALPHA-1,3_1,6-MANNOSYLTRANSFERASE ALG2"/>
    <property type="match status" value="1"/>
</dbReference>
<keyword evidence="4" id="KW-0812">Transmembrane</keyword>
<comment type="function">
    <text evidence="1 4">Mannosylates Man(2)GlcNAc(2)-dolichol diphosphate and Man(1)GlcNAc(2)-dolichol diphosphate to form Man(3)GlcNAc(2)-dolichol diphosphate.</text>
</comment>
<keyword evidence="4" id="KW-0472">Membrane</keyword>
<dbReference type="GO" id="GO:0005789">
    <property type="term" value="C:endoplasmic reticulum membrane"/>
    <property type="evidence" value="ECO:0007669"/>
    <property type="project" value="UniProtKB-SubCell"/>
</dbReference>
<reference evidence="6 7" key="1">
    <citation type="submission" date="2019-09" db="EMBL/GenBank/DDBJ databases">
        <title>The hologenome of the rock-dwelling lichen Lasallia pustulata.</title>
        <authorList>
            <person name="Greshake Tzovaras B."/>
            <person name="Segers F."/>
            <person name="Bicker A."/>
            <person name="Dal Grande F."/>
            <person name="Otte J."/>
            <person name="Hankeln T."/>
            <person name="Schmitt I."/>
            <person name="Ebersberger I."/>
        </authorList>
    </citation>
    <scope>NUCLEOTIDE SEQUENCE [LARGE SCALE GENOMIC DNA]</scope>
    <source>
        <strain evidence="6">A1-1</strain>
    </source>
</reference>
<dbReference type="EMBL" id="VXIT01000016">
    <property type="protein sequence ID" value="KAA6407791.1"/>
    <property type="molecule type" value="Genomic_DNA"/>
</dbReference>
<keyword evidence="4" id="KW-0256">Endoplasmic reticulum</keyword>
<dbReference type="GO" id="GO:0004378">
    <property type="term" value="F:GDP-Man:Man(1)GlcNAc(2)-PP-Dol alpha-1,3-mannosyltransferase activity"/>
    <property type="evidence" value="ECO:0007669"/>
    <property type="project" value="UniProtKB-UniRule"/>
</dbReference>
<accession>A0A5M8PER1</accession>
<dbReference type="PANTHER" id="PTHR45918">
    <property type="entry name" value="ALPHA-1,3/1,6-MANNOSYLTRANSFERASE ALG2"/>
    <property type="match status" value="1"/>
</dbReference>
<dbReference type="InterPro" id="IPR001296">
    <property type="entry name" value="Glyco_trans_1"/>
</dbReference>
<keyword evidence="3 4" id="KW-0808">Transferase</keyword>
<dbReference type="InterPro" id="IPR027054">
    <property type="entry name" value="ALG2"/>
</dbReference>
<evidence type="ECO:0000313" key="6">
    <source>
        <dbReference type="EMBL" id="KAA6407791.1"/>
    </source>
</evidence>
<comment type="catalytic activity">
    <reaction evidence="4">
        <text>an alpha-D-Man-(1-&gt;3)-beta-D-Man-(1-&gt;4)-beta-D-GlcNAc-(1-&gt;4)-alpha-D-GlcNAc-diphospho-di-trans,poly-cis-dolichol + GDP-alpha-D-mannose = an alpha-D-Man-(1-&gt;3)-[alpha-D-Man-(1-&gt;6)]-beta-D-Man-(1-&gt;4)-beta-D-GlcNAc-(1-&gt;4)-alpha-D-GlcNAc-diphospho-di-trans,poly-cis-dolichol + GDP + H(+)</text>
        <dbReference type="Rhea" id="RHEA:29519"/>
        <dbReference type="Rhea" id="RHEA-COMP:19513"/>
        <dbReference type="Rhea" id="RHEA-COMP:19515"/>
        <dbReference type="ChEBI" id="CHEBI:15378"/>
        <dbReference type="ChEBI" id="CHEBI:57527"/>
        <dbReference type="ChEBI" id="CHEBI:58189"/>
        <dbReference type="ChEBI" id="CHEBI:132510"/>
        <dbReference type="ChEBI" id="CHEBI:132511"/>
        <dbReference type="EC" id="2.4.1.257"/>
    </reaction>
    <physiologicalReaction direction="left-to-right" evidence="4">
        <dbReference type="Rhea" id="RHEA:29520"/>
    </physiologicalReaction>
</comment>
<gene>
    <name evidence="6" type="ORF">FRX48_08629</name>
</gene>
<dbReference type="AlphaFoldDB" id="A0A5M8PER1"/>
<organism evidence="6 7">
    <name type="scientific">Lasallia pustulata</name>
    <dbReference type="NCBI Taxonomy" id="136370"/>
    <lineage>
        <taxon>Eukaryota</taxon>
        <taxon>Fungi</taxon>
        <taxon>Dikarya</taxon>
        <taxon>Ascomycota</taxon>
        <taxon>Pezizomycotina</taxon>
        <taxon>Lecanoromycetes</taxon>
        <taxon>OSLEUM clade</taxon>
        <taxon>Umbilicariomycetidae</taxon>
        <taxon>Umbilicariales</taxon>
        <taxon>Umbilicariaceae</taxon>
        <taxon>Lasallia</taxon>
    </lineage>
</organism>
<comment type="catalytic activity">
    <reaction evidence="4">
        <text>a beta-D-Man-(1-&gt;4)-beta-D-GlcNAc-(1-&gt;4)-alpha-D-GlcNAc-diphospho-di-trans,poly-cis-dolichol + GDP-alpha-D-mannose = an alpha-D-Man-(1-&gt;3)-beta-D-Man-(1-&gt;4)-beta-D-GlcNAc-(1-&gt;4)-alpha-D-GlcNAc-diphospho-di-trans,poly-cis-dolichol + GDP + H(+)</text>
        <dbReference type="Rhea" id="RHEA:29515"/>
        <dbReference type="Rhea" id="RHEA-COMP:19511"/>
        <dbReference type="Rhea" id="RHEA-COMP:19513"/>
        <dbReference type="ChEBI" id="CHEBI:15378"/>
        <dbReference type="ChEBI" id="CHEBI:57527"/>
        <dbReference type="ChEBI" id="CHEBI:58189"/>
        <dbReference type="ChEBI" id="CHEBI:58472"/>
        <dbReference type="ChEBI" id="CHEBI:132510"/>
        <dbReference type="EC" id="2.4.1.132"/>
    </reaction>
    <physiologicalReaction direction="left-to-right" evidence="4">
        <dbReference type="Rhea" id="RHEA:29516"/>
    </physiologicalReaction>
</comment>
<evidence type="ECO:0000313" key="7">
    <source>
        <dbReference type="Proteomes" id="UP000324767"/>
    </source>
</evidence>
<proteinExistence type="inferred from homology"/>